<evidence type="ECO:0000313" key="7">
    <source>
        <dbReference type="Proteomes" id="UP000823824"/>
    </source>
</evidence>
<protein>
    <submittedName>
        <fullName evidence="6">LysR family transcriptional regulator</fullName>
    </submittedName>
</protein>
<evidence type="ECO:0000259" key="5">
    <source>
        <dbReference type="PROSITE" id="PS50931"/>
    </source>
</evidence>
<dbReference type="CDD" id="cd08434">
    <property type="entry name" value="PBP2_GltC_like"/>
    <property type="match status" value="1"/>
</dbReference>
<dbReference type="Gene3D" id="3.40.190.290">
    <property type="match status" value="1"/>
</dbReference>
<gene>
    <name evidence="6" type="ORF">H9787_10875</name>
</gene>
<dbReference type="InterPro" id="IPR000847">
    <property type="entry name" value="LysR_HTH_N"/>
</dbReference>
<dbReference type="Gene3D" id="1.10.10.10">
    <property type="entry name" value="Winged helix-like DNA-binding domain superfamily/Winged helix DNA-binding domain"/>
    <property type="match status" value="1"/>
</dbReference>
<name>A0A9D2RSA3_9FIRM</name>
<evidence type="ECO:0000256" key="4">
    <source>
        <dbReference type="ARBA" id="ARBA00023163"/>
    </source>
</evidence>
<keyword evidence="3" id="KW-0238">DNA-binding</keyword>
<dbReference type="EMBL" id="DWZJ01000099">
    <property type="protein sequence ID" value="HJB14195.1"/>
    <property type="molecule type" value="Genomic_DNA"/>
</dbReference>
<dbReference type="SUPFAM" id="SSF46785">
    <property type="entry name" value="Winged helix' DNA-binding domain"/>
    <property type="match status" value="1"/>
</dbReference>
<evidence type="ECO:0000313" key="6">
    <source>
        <dbReference type="EMBL" id="HJB14195.1"/>
    </source>
</evidence>
<organism evidence="6 7">
    <name type="scientific">Candidatus Oscillibacter excrementigallinarum</name>
    <dbReference type="NCBI Taxonomy" id="2838716"/>
    <lineage>
        <taxon>Bacteria</taxon>
        <taxon>Bacillati</taxon>
        <taxon>Bacillota</taxon>
        <taxon>Clostridia</taxon>
        <taxon>Eubacteriales</taxon>
        <taxon>Oscillospiraceae</taxon>
        <taxon>Oscillibacter</taxon>
    </lineage>
</organism>
<dbReference type="GO" id="GO:0003677">
    <property type="term" value="F:DNA binding"/>
    <property type="evidence" value="ECO:0007669"/>
    <property type="project" value="UniProtKB-KW"/>
</dbReference>
<dbReference type="FunFam" id="1.10.10.10:FF:000001">
    <property type="entry name" value="LysR family transcriptional regulator"/>
    <property type="match status" value="1"/>
</dbReference>
<accession>A0A9D2RSA3</accession>
<sequence>MNLLQLRYFVELAHTRHFTRAAERLCITQPSLSHAITQLETELGVPLFERSGRSTTLTRFGEQFLTCAQQTLSTLDEGVDALQRVARGEGLIRLGLLRTLGVDFVPGLAARYLRENPDRNLRFTFNTGVTQQLLEGLTARRFDLVFCSQPPARLQLTAVPVSRQDLVLIVPRAHPLAALHAVDLAETLPYSQVYFSPGSGMRDVVDGLFAQIGGSPQIAYETEEDQVIAGLVAQGFGIAVVPYMEMLLRLDVKILQISHPVWERNFYLVSDDSSYMPPAVRQFRQFVLNGGYL</sequence>
<dbReference type="PRINTS" id="PR00039">
    <property type="entry name" value="HTHLYSR"/>
</dbReference>
<evidence type="ECO:0000256" key="2">
    <source>
        <dbReference type="ARBA" id="ARBA00023015"/>
    </source>
</evidence>
<dbReference type="PANTHER" id="PTHR30346">
    <property type="entry name" value="TRANSCRIPTIONAL DUAL REGULATOR HCAR-RELATED"/>
    <property type="match status" value="1"/>
</dbReference>
<keyword evidence="4" id="KW-0804">Transcription</keyword>
<dbReference type="PANTHER" id="PTHR30346:SF28">
    <property type="entry name" value="HTH-TYPE TRANSCRIPTIONAL REGULATOR CYNR"/>
    <property type="match status" value="1"/>
</dbReference>
<feature type="domain" description="HTH lysR-type" evidence="5">
    <location>
        <begin position="1"/>
        <end position="58"/>
    </location>
</feature>
<keyword evidence="2" id="KW-0805">Transcription regulation</keyword>
<dbReference type="AlphaFoldDB" id="A0A9D2RSA3"/>
<dbReference type="InterPro" id="IPR036388">
    <property type="entry name" value="WH-like_DNA-bd_sf"/>
</dbReference>
<dbReference type="GO" id="GO:0003700">
    <property type="term" value="F:DNA-binding transcription factor activity"/>
    <property type="evidence" value="ECO:0007669"/>
    <property type="project" value="InterPro"/>
</dbReference>
<dbReference type="Proteomes" id="UP000823824">
    <property type="component" value="Unassembled WGS sequence"/>
</dbReference>
<dbReference type="GO" id="GO:0032993">
    <property type="term" value="C:protein-DNA complex"/>
    <property type="evidence" value="ECO:0007669"/>
    <property type="project" value="TreeGrafter"/>
</dbReference>
<dbReference type="InterPro" id="IPR036390">
    <property type="entry name" value="WH_DNA-bd_sf"/>
</dbReference>
<reference evidence="6" key="2">
    <citation type="submission" date="2021-04" db="EMBL/GenBank/DDBJ databases">
        <authorList>
            <person name="Gilroy R."/>
        </authorList>
    </citation>
    <scope>NUCLEOTIDE SEQUENCE</scope>
    <source>
        <strain evidence="6">ChiBcec18-1249</strain>
    </source>
</reference>
<dbReference type="PROSITE" id="PS50931">
    <property type="entry name" value="HTH_LYSR"/>
    <property type="match status" value="1"/>
</dbReference>
<proteinExistence type="inferred from homology"/>
<evidence type="ECO:0000256" key="3">
    <source>
        <dbReference type="ARBA" id="ARBA00023125"/>
    </source>
</evidence>
<comment type="similarity">
    <text evidence="1">Belongs to the LysR transcriptional regulatory family.</text>
</comment>
<dbReference type="SUPFAM" id="SSF53850">
    <property type="entry name" value="Periplasmic binding protein-like II"/>
    <property type="match status" value="1"/>
</dbReference>
<dbReference type="Pfam" id="PF03466">
    <property type="entry name" value="LysR_substrate"/>
    <property type="match status" value="1"/>
</dbReference>
<dbReference type="Pfam" id="PF00126">
    <property type="entry name" value="HTH_1"/>
    <property type="match status" value="1"/>
</dbReference>
<comment type="caution">
    <text evidence="6">The sequence shown here is derived from an EMBL/GenBank/DDBJ whole genome shotgun (WGS) entry which is preliminary data.</text>
</comment>
<evidence type="ECO:0000256" key="1">
    <source>
        <dbReference type="ARBA" id="ARBA00009437"/>
    </source>
</evidence>
<dbReference type="InterPro" id="IPR005119">
    <property type="entry name" value="LysR_subst-bd"/>
</dbReference>
<reference evidence="6" key="1">
    <citation type="journal article" date="2021" name="PeerJ">
        <title>Extensive microbial diversity within the chicken gut microbiome revealed by metagenomics and culture.</title>
        <authorList>
            <person name="Gilroy R."/>
            <person name="Ravi A."/>
            <person name="Getino M."/>
            <person name="Pursley I."/>
            <person name="Horton D.L."/>
            <person name="Alikhan N.F."/>
            <person name="Baker D."/>
            <person name="Gharbi K."/>
            <person name="Hall N."/>
            <person name="Watson M."/>
            <person name="Adriaenssens E.M."/>
            <person name="Foster-Nyarko E."/>
            <person name="Jarju S."/>
            <person name="Secka A."/>
            <person name="Antonio M."/>
            <person name="Oren A."/>
            <person name="Chaudhuri R.R."/>
            <person name="La Ragione R."/>
            <person name="Hildebrand F."/>
            <person name="Pallen M.J."/>
        </authorList>
    </citation>
    <scope>NUCLEOTIDE SEQUENCE</scope>
    <source>
        <strain evidence="6">ChiBcec18-1249</strain>
    </source>
</reference>